<evidence type="ECO:0000259" key="4">
    <source>
        <dbReference type="Pfam" id="PF22725"/>
    </source>
</evidence>
<feature type="domain" description="Gfo/Idh/MocA-like oxidoreductase N-terminal" evidence="3">
    <location>
        <begin position="42"/>
        <end position="165"/>
    </location>
</feature>
<feature type="domain" description="GFO/IDH/MocA-like oxidoreductase" evidence="4">
    <location>
        <begin position="174"/>
        <end position="291"/>
    </location>
</feature>
<dbReference type="InterPro" id="IPR036291">
    <property type="entry name" value="NAD(P)-bd_dom_sf"/>
</dbReference>
<evidence type="ECO:0000256" key="1">
    <source>
        <dbReference type="ARBA" id="ARBA00010928"/>
    </source>
</evidence>
<dbReference type="Proteomes" id="UP000001036">
    <property type="component" value="Chromosome"/>
</dbReference>
<keyword evidence="6" id="KW-1185">Reference proteome</keyword>
<dbReference type="InterPro" id="IPR050984">
    <property type="entry name" value="Gfo/Idh/MocA_domain"/>
</dbReference>
<organism evidence="5 6">
    <name type="scientific">Cellvibrio japonicus (strain Ueda107)</name>
    <name type="common">Pseudomonas fluorescens subsp. cellulosa</name>
    <dbReference type="NCBI Taxonomy" id="498211"/>
    <lineage>
        <taxon>Bacteria</taxon>
        <taxon>Pseudomonadati</taxon>
        <taxon>Pseudomonadota</taxon>
        <taxon>Gammaproteobacteria</taxon>
        <taxon>Cellvibrionales</taxon>
        <taxon>Cellvibrionaceae</taxon>
        <taxon>Cellvibrio</taxon>
    </lineage>
</organism>
<evidence type="ECO:0000313" key="5">
    <source>
        <dbReference type="EMBL" id="ACE85828.1"/>
    </source>
</evidence>
<dbReference type="GO" id="GO:0016491">
    <property type="term" value="F:oxidoreductase activity"/>
    <property type="evidence" value="ECO:0007669"/>
    <property type="project" value="UniProtKB-KW"/>
</dbReference>
<dbReference type="PROSITE" id="PS51318">
    <property type="entry name" value="TAT"/>
    <property type="match status" value="1"/>
</dbReference>
<dbReference type="SUPFAM" id="SSF51735">
    <property type="entry name" value="NAD(P)-binding Rossmann-fold domains"/>
    <property type="match status" value="1"/>
</dbReference>
<dbReference type="Pfam" id="PF22725">
    <property type="entry name" value="GFO_IDH_MocA_C3"/>
    <property type="match status" value="1"/>
</dbReference>
<dbReference type="RefSeq" id="WP_012488022.1">
    <property type="nucleotide sequence ID" value="NC_010995.1"/>
</dbReference>
<dbReference type="PANTHER" id="PTHR22604">
    <property type="entry name" value="OXIDOREDUCTASES"/>
    <property type="match status" value="1"/>
</dbReference>
<protein>
    <submittedName>
        <fullName evidence="5">Glucose-fructose oxidoreductase</fullName>
    </submittedName>
</protein>
<accession>B3PKF6</accession>
<evidence type="ECO:0000259" key="3">
    <source>
        <dbReference type="Pfam" id="PF01408"/>
    </source>
</evidence>
<dbReference type="PANTHER" id="PTHR22604:SF105">
    <property type="entry name" value="TRANS-1,2-DIHYDROBENZENE-1,2-DIOL DEHYDROGENASE"/>
    <property type="match status" value="1"/>
</dbReference>
<dbReference type="eggNOG" id="COG0673">
    <property type="taxonomic scope" value="Bacteria"/>
</dbReference>
<sequence>MSNTFYSLPPLNRRQLLKTLGVLGLAGAAPGLWAATPRRRLGVALVGLGYYSRDLLAPALQLTQHCYLAGIVTGSPDKIPHWQATYNIPERNVYHYGNMHELANNPDIDVVYVVTPTGLHQHFSVIAANAGKHVWCEKPMAMTASECQTIIDTCRKNKVQLTVGYRMQHEPNTRRLMAMAREKPYGNIRDIIAEAGYRSGSTSHHWRADPKLGGGALYDMGVYPLNAARYTSGEEPIAVSARQETQNPVYAQVGETTWFDLEFPSGAIAKCLTGYDRNLNTLRANCEKGWYELVPFQSYSNVQGRTSDGITLKPSPENQQARQMDNDALAIINNTAPLVPGENGKQDIVILEAVLKAITEKKKVRIG</sequence>
<dbReference type="EMBL" id="CP000934">
    <property type="protein sequence ID" value="ACE85828.1"/>
    <property type="molecule type" value="Genomic_DNA"/>
</dbReference>
<comment type="similarity">
    <text evidence="1">Belongs to the Gfo/Idh/MocA family.</text>
</comment>
<dbReference type="InterPro" id="IPR006311">
    <property type="entry name" value="TAT_signal"/>
</dbReference>
<dbReference type="InterPro" id="IPR000683">
    <property type="entry name" value="Gfo/Idh/MocA-like_OxRdtase_N"/>
</dbReference>
<dbReference type="Pfam" id="PF01408">
    <property type="entry name" value="GFO_IDH_MocA"/>
    <property type="match status" value="1"/>
</dbReference>
<dbReference type="Gene3D" id="3.30.360.10">
    <property type="entry name" value="Dihydrodipicolinate Reductase, domain 2"/>
    <property type="match status" value="1"/>
</dbReference>
<keyword evidence="2" id="KW-0560">Oxidoreductase</keyword>
<gene>
    <name evidence="5" type="primary">gfo</name>
    <name evidence="5" type="ordered locus">CJA_2424</name>
</gene>
<dbReference type="InterPro" id="IPR008354">
    <property type="entry name" value="Glc-Fru_OxRdtase_bac"/>
</dbReference>
<dbReference type="GO" id="GO:0000166">
    <property type="term" value="F:nucleotide binding"/>
    <property type="evidence" value="ECO:0007669"/>
    <property type="project" value="InterPro"/>
</dbReference>
<name>B3PKF6_CELJU</name>
<dbReference type="STRING" id="498211.CJA_2424"/>
<evidence type="ECO:0000256" key="2">
    <source>
        <dbReference type="ARBA" id="ARBA00023002"/>
    </source>
</evidence>
<dbReference type="InterPro" id="IPR055170">
    <property type="entry name" value="GFO_IDH_MocA-like_dom"/>
</dbReference>
<dbReference type="HOGENOM" id="CLU_023194_5_1_6"/>
<dbReference type="SUPFAM" id="SSF55347">
    <property type="entry name" value="Glyceraldehyde-3-phosphate dehydrogenase-like, C-terminal domain"/>
    <property type="match status" value="1"/>
</dbReference>
<dbReference type="Gene3D" id="3.40.50.720">
    <property type="entry name" value="NAD(P)-binding Rossmann-like Domain"/>
    <property type="match status" value="1"/>
</dbReference>
<evidence type="ECO:0000313" key="6">
    <source>
        <dbReference type="Proteomes" id="UP000001036"/>
    </source>
</evidence>
<dbReference type="AlphaFoldDB" id="B3PKF6"/>
<proteinExistence type="inferred from homology"/>
<dbReference type="KEGG" id="cja:CJA_2424"/>
<reference evidence="5 6" key="1">
    <citation type="journal article" date="2008" name="J. Bacteriol.">
        <title>Insights into plant cell wall degradation from the genome sequence of the soil bacterium Cellvibrio japonicus.</title>
        <authorList>
            <person name="Deboy R.T."/>
            <person name="Mongodin E.F."/>
            <person name="Fouts D.E."/>
            <person name="Tailford L.E."/>
            <person name="Khouri H."/>
            <person name="Emerson J.B."/>
            <person name="Mohamoud Y."/>
            <person name="Watkins K."/>
            <person name="Henrissat B."/>
            <person name="Gilbert H.J."/>
            <person name="Nelson K.E."/>
        </authorList>
    </citation>
    <scope>NUCLEOTIDE SEQUENCE [LARGE SCALE GENOMIC DNA]</scope>
    <source>
        <strain evidence="5 6">Ueda107</strain>
    </source>
</reference>
<dbReference type="PRINTS" id="PR01775">
    <property type="entry name" value="GLFROXRDTASE"/>
</dbReference>